<protein>
    <submittedName>
        <fullName evidence="1">Kelch-like protein 26 isoform X1</fullName>
    </submittedName>
</protein>
<keyword evidence="2" id="KW-1185">Reference proteome</keyword>
<dbReference type="InterPro" id="IPR015915">
    <property type="entry name" value="Kelch-typ_b-propeller"/>
</dbReference>
<proteinExistence type="predicted"/>
<dbReference type="EMBL" id="BRZM01002090">
    <property type="protein sequence ID" value="GLD74242.1"/>
    <property type="molecule type" value="Genomic_DNA"/>
</dbReference>
<reference evidence="1" key="1">
    <citation type="submission" date="2022-08" db="EMBL/GenBank/DDBJ databases">
        <title>Genome sequencing of akame (Lates japonicus).</title>
        <authorList>
            <person name="Hashiguchi Y."/>
            <person name="Takahashi H."/>
        </authorList>
    </citation>
    <scope>NUCLEOTIDE SEQUENCE</scope>
    <source>
        <strain evidence="1">Kochi</strain>
    </source>
</reference>
<dbReference type="SUPFAM" id="SSF117281">
    <property type="entry name" value="Kelch motif"/>
    <property type="match status" value="1"/>
</dbReference>
<dbReference type="PANTHER" id="PTHR45632:SF13">
    <property type="entry name" value="KELCH-LIKE PROTEIN 26"/>
    <property type="match status" value="1"/>
</dbReference>
<sequence>MTSLAAWLSPATSGLARAPPQSLSTKVYHFDITPPVQRATERWRRVQPCLCCRIDNFVYAVVGSTCSNRSGRGARVDSCFRYDQDLSQWSDSIHAGGPTSLLNVLNGQLHANRRANRSGSLSFRRLMSQKERSTYVETIKTQDLGSRGTPVRNYISGVTLPHWTTRKLYRYDPASDQWDFRAQMNELRGCMIAPRDRGLRLGGR</sequence>
<gene>
    <name evidence="1" type="ORF">AKAME5_002557000</name>
</gene>
<name>A0AAD3NLQ3_LATJO</name>
<dbReference type="PANTHER" id="PTHR45632">
    <property type="entry name" value="LD33804P"/>
    <property type="match status" value="1"/>
</dbReference>
<comment type="caution">
    <text evidence="1">The sequence shown here is derived from an EMBL/GenBank/DDBJ whole genome shotgun (WGS) entry which is preliminary data.</text>
</comment>
<evidence type="ECO:0000313" key="1">
    <source>
        <dbReference type="EMBL" id="GLD74242.1"/>
    </source>
</evidence>
<evidence type="ECO:0000313" key="2">
    <source>
        <dbReference type="Proteomes" id="UP001279410"/>
    </source>
</evidence>
<organism evidence="1 2">
    <name type="scientific">Lates japonicus</name>
    <name type="common">Japanese lates</name>
    <dbReference type="NCBI Taxonomy" id="270547"/>
    <lineage>
        <taxon>Eukaryota</taxon>
        <taxon>Metazoa</taxon>
        <taxon>Chordata</taxon>
        <taxon>Craniata</taxon>
        <taxon>Vertebrata</taxon>
        <taxon>Euteleostomi</taxon>
        <taxon>Actinopterygii</taxon>
        <taxon>Neopterygii</taxon>
        <taxon>Teleostei</taxon>
        <taxon>Neoteleostei</taxon>
        <taxon>Acanthomorphata</taxon>
        <taxon>Carangaria</taxon>
        <taxon>Carangaria incertae sedis</taxon>
        <taxon>Centropomidae</taxon>
        <taxon>Lates</taxon>
    </lineage>
</organism>
<dbReference type="Proteomes" id="UP001279410">
    <property type="component" value="Unassembled WGS sequence"/>
</dbReference>
<accession>A0AAD3NLQ3</accession>
<dbReference type="AlphaFoldDB" id="A0AAD3NLQ3"/>